<evidence type="ECO:0000313" key="1">
    <source>
        <dbReference type="EMBL" id="EPC90451.1"/>
    </source>
</evidence>
<dbReference type="RefSeq" id="WP_016382749.1">
    <property type="nucleotide sequence ID" value="NZ_ANKJ01000024.1"/>
</dbReference>
<dbReference type="EMBL" id="ANKJ01000024">
    <property type="protein sequence ID" value="EPC90451.1"/>
    <property type="molecule type" value="Genomic_DNA"/>
</dbReference>
<sequence length="201" mass="23396">MKSNLPIASLPTDQKELVLNIYRYRGHIVGIIERTSLLQLFELTEFLKPAEYIAWRFRLFWPSPLLNVHGAPLTDKRLLEQLTPLVLSIGCQFMAYTNQLSVNAMASPLATMITEHKNWVFNAYDYHGQIVGLVEDTNYLQLFEMTQYFPTSAAYFDWRFSIHRPTPMLNVYGKPCYNDEYLNFLFSVSVQTGLTVLNRHF</sequence>
<gene>
    <name evidence="1" type="ORF">Lpp49_09932</name>
</gene>
<protein>
    <submittedName>
        <fullName evidence="1">Uncharacterized protein</fullName>
    </submittedName>
</protein>
<accession>A0ABC9TAZ5</accession>
<proteinExistence type="predicted"/>
<name>A0ABC9TAZ5_LACPA</name>
<dbReference type="AlphaFoldDB" id="A0ABC9TAZ5"/>
<comment type="caution">
    <text evidence="1">The sequence shown here is derived from an EMBL/GenBank/DDBJ whole genome shotgun (WGS) entry which is preliminary data.</text>
</comment>
<dbReference type="Proteomes" id="UP000014310">
    <property type="component" value="Unassembled WGS sequence"/>
</dbReference>
<organism evidence="1 2">
    <name type="scientific">Lacticaseibacillus paracasei subsp. paracasei Lpp49</name>
    <dbReference type="NCBI Taxonomy" id="1256213"/>
    <lineage>
        <taxon>Bacteria</taxon>
        <taxon>Bacillati</taxon>
        <taxon>Bacillota</taxon>
        <taxon>Bacilli</taxon>
        <taxon>Lactobacillales</taxon>
        <taxon>Lactobacillaceae</taxon>
        <taxon>Lacticaseibacillus</taxon>
    </lineage>
</organism>
<reference evidence="1 2" key="1">
    <citation type="journal article" date="2013" name="PLoS ONE">
        <title>Lactobacillus paracasei comparative genomics: towards species pan-genome definition and exploitation of diversity.</title>
        <authorList>
            <person name="Smokvina T."/>
            <person name="Wels M."/>
            <person name="Polka J."/>
            <person name="Chervaux C."/>
            <person name="Brisse S."/>
            <person name="Boekhorst J."/>
            <person name="van Hylckama Vlieg J.E."/>
            <person name="Siezen R.J."/>
        </authorList>
    </citation>
    <scope>NUCLEOTIDE SEQUENCE [LARGE SCALE GENOMIC DNA]</scope>
    <source>
        <strain evidence="1 2">Lpp49</strain>
    </source>
</reference>
<evidence type="ECO:0000313" key="2">
    <source>
        <dbReference type="Proteomes" id="UP000014310"/>
    </source>
</evidence>